<sequence>MKVSVVVLVLSLCASLPAFANADKLVQILDQQREIRTESESSTGAYSRFDREALARMHAAQDRIFTLLDGVTSLDQLKPGQQVELFNAIEEVKAVLTSNEADKQKCWREHKLGSTIPKTRCATVAEIQQIRQGADDWKGEPSVCGNLGAGVDCGGNARSPIGQR</sequence>
<name>A0ABS0B3K9_9GAMM</name>
<accession>A0ABS0B3K9</accession>
<comment type="caution">
    <text evidence="2">The sequence shown here is derived from an EMBL/GenBank/DDBJ whole genome shotgun (WGS) entry which is preliminary data.</text>
</comment>
<feature type="chain" id="PRO_5045362013" description="Secreted protein" evidence="1">
    <location>
        <begin position="21"/>
        <end position="164"/>
    </location>
</feature>
<dbReference type="RefSeq" id="WP_194929665.1">
    <property type="nucleotide sequence ID" value="NZ_JADLZT010000002.1"/>
</dbReference>
<evidence type="ECO:0000256" key="1">
    <source>
        <dbReference type="SAM" id="SignalP"/>
    </source>
</evidence>
<dbReference type="EMBL" id="JADLZT010000002">
    <property type="protein sequence ID" value="MBF6023060.1"/>
    <property type="molecule type" value="Genomic_DNA"/>
</dbReference>
<reference evidence="2 3" key="1">
    <citation type="submission" date="2020-11" db="EMBL/GenBank/DDBJ databases">
        <title>Draft Genome Sequence and Secondary Metabolite Biosynthetic Potential of the Lysobacter niastensis Type strain DSM 18481.</title>
        <authorList>
            <person name="Turrini P."/>
            <person name="Artuso I."/>
            <person name="Tescari M."/>
            <person name="Lugli G.A."/>
            <person name="Frangipani E."/>
            <person name="Ventura M."/>
            <person name="Visca P."/>
        </authorList>
    </citation>
    <scope>NUCLEOTIDE SEQUENCE [LARGE SCALE GENOMIC DNA]</scope>
    <source>
        <strain evidence="2 3">DSM 18481</strain>
    </source>
</reference>
<evidence type="ECO:0000313" key="3">
    <source>
        <dbReference type="Proteomes" id="UP001429984"/>
    </source>
</evidence>
<protein>
    <recommendedName>
        <fullName evidence="4">Secreted protein</fullName>
    </recommendedName>
</protein>
<feature type="signal peptide" evidence="1">
    <location>
        <begin position="1"/>
        <end position="20"/>
    </location>
</feature>
<gene>
    <name evidence="2" type="ORF">IU514_03365</name>
</gene>
<evidence type="ECO:0000313" key="2">
    <source>
        <dbReference type="EMBL" id="MBF6023060.1"/>
    </source>
</evidence>
<evidence type="ECO:0008006" key="4">
    <source>
        <dbReference type="Google" id="ProtNLM"/>
    </source>
</evidence>
<organism evidence="2 3">
    <name type="scientific">Lysobacter niastensis</name>
    <dbReference type="NCBI Taxonomy" id="380629"/>
    <lineage>
        <taxon>Bacteria</taxon>
        <taxon>Pseudomonadati</taxon>
        <taxon>Pseudomonadota</taxon>
        <taxon>Gammaproteobacteria</taxon>
        <taxon>Lysobacterales</taxon>
        <taxon>Lysobacteraceae</taxon>
        <taxon>Lysobacter</taxon>
    </lineage>
</organism>
<keyword evidence="1" id="KW-0732">Signal</keyword>
<dbReference type="Proteomes" id="UP001429984">
    <property type="component" value="Unassembled WGS sequence"/>
</dbReference>
<proteinExistence type="predicted"/>
<keyword evidence="3" id="KW-1185">Reference proteome</keyword>